<evidence type="ECO:0000256" key="10">
    <source>
        <dbReference type="SAM" id="MobiDB-lite"/>
    </source>
</evidence>
<organism evidence="11 12">
    <name type="scientific">Microctonus hyperodae</name>
    <name type="common">Parasitoid wasp</name>
    <dbReference type="NCBI Taxonomy" id="165561"/>
    <lineage>
        <taxon>Eukaryota</taxon>
        <taxon>Metazoa</taxon>
        <taxon>Ecdysozoa</taxon>
        <taxon>Arthropoda</taxon>
        <taxon>Hexapoda</taxon>
        <taxon>Insecta</taxon>
        <taxon>Pterygota</taxon>
        <taxon>Neoptera</taxon>
        <taxon>Endopterygota</taxon>
        <taxon>Hymenoptera</taxon>
        <taxon>Apocrita</taxon>
        <taxon>Ichneumonoidea</taxon>
        <taxon>Braconidae</taxon>
        <taxon>Euphorinae</taxon>
        <taxon>Microctonus</taxon>
    </lineage>
</organism>
<dbReference type="GO" id="GO:0005814">
    <property type="term" value="C:centriole"/>
    <property type="evidence" value="ECO:0007669"/>
    <property type="project" value="UniProtKB-SubCell"/>
</dbReference>
<dbReference type="InterPro" id="IPR038774">
    <property type="entry name" value="CEP162-like"/>
</dbReference>
<evidence type="ECO:0000256" key="2">
    <source>
        <dbReference type="ARBA" id="ARBA00009485"/>
    </source>
</evidence>
<evidence type="ECO:0000256" key="5">
    <source>
        <dbReference type="ARBA" id="ARBA00022701"/>
    </source>
</evidence>
<gene>
    <name evidence="11" type="ORF">PV327_009073</name>
</gene>
<reference evidence="11" key="1">
    <citation type="journal article" date="2023" name="bioRxiv">
        <title>Scaffold-level genome assemblies of two parasitoid biocontrol wasps reveal the parthenogenesis mechanism and an associated novel virus.</title>
        <authorList>
            <person name="Inwood S."/>
            <person name="Skelly J."/>
            <person name="Guhlin J."/>
            <person name="Harrop T."/>
            <person name="Goldson S."/>
            <person name="Dearden P."/>
        </authorList>
    </citation>
    <scope>NUCLEOTIDE SEQUENCE</scope>
    <source>
        <strain evidence="11">Lincoln</strain>
        <tissue evidence="11">Whole body</tissue>
    </source>
</reference>
<comment type="similarity">
    <text evidence="2">Belongs to the CEP162 family.</text>
</comment>
<evidence type="ECO:0000256" key="4">
    <source>
        <dbReference type="ARBA" id="ARBA00022490"/>
    </source>
</evidence>
<evidence type="ECO:0000313" key="11">
    <source>
        <dbReference type="EMBL" id="KAK0175315.1"/>
    </source>
</evidence>
<dbReference type="PANTHER" id="PTHR34031:SF1">
    <property type="entry name" value="CENTROSOMAL PROTEIN OF 162 KDA"/>
    <property type="match status" value="1"/>
</dbReference>
<dbReference type="PANTHER" id="PTHR34031">
    <property type="entry name" value="CENTROSOMAL PROTEIN OF 162 KDA"/>
    <property type="match status" value="1"/>
</dbReference>
<evidence type="ECO:0000256" key="1">
    <source>
        <dbReference type="ARBA" id="ARBA00004114"/>
    </source>
</evidence>
<feature type="compositionally biased region" description="Polar residues" evidence="10">
    <location>
        <begin position="71"/>
        <end position="82"/>
    </location>
</feature>
<comment type="subcellular location">
    <subcellularLocation>
        <location evidence="1">Cytoplasm</location>
        <location evidence="1">Cytoskeleton</location>
        <location evidence="1">Microtubule organizing center</location>
        <location evidence="1">Centrosome</location>
        <location evidence="1">Centriole</location>
    </subcellularLocation>
</comment>
<evidence type="ECO:0000313" key="12">
    <source>
        <dbReference type="Proteomes" id="UP001168972"/>
    </source>
</evidence>
<dbReference type="GO" id="GO:0005879">
    <property type="term" value="C:axonemal microtubule"/>
    <property type="evidence" value="ECO:0007669"/>
    <property type="project" value="TreeGrafter"/>
</dbReference>
<feature type="coiled-coil region" evidence="9">
    <location>
        <begin position="979"/>
        <end position="1035"/>
    </location>
</feature>
<reference evidence="11" key="2">
    <citation type="submission" date="2023-03" db="EMBL/GenBank/DDBJ databases">
        <authorList>
            <person name="Inwood S.N."/>
            <person name="Skelly J.G."/>
            <person name="Guhlin J."/>
            <person name="Harrop T.W.R."/>
            <person name="Goldson S.G."/>
            <person name="Dearden P.K."/>
        </authorList>
    </citation>
    <scope>NUCLEOTIDE SEQUENCE</scope>
    <source>
        <strain evidence="11">Lincoln</strain>
        <tissue evidence="11">Whole body</tissue>
    </source>
</reference>
<feature type="region of interest" description="Disordered" evidence="10">
    <location>
        <begin position="1050"/>
        <end position="1096"/>
    </location>
</feature>
<keyword evidence="12" id="KW-1185">Reference proteome</keyword>
<feature type="region of interest" description="Disordered" evidence="10">
    <location>
        <begin position="280"/>
        <end position="314"/>
    </location>
</feature>
<dbReference type="EMBL" id="JAQQBR010000005">
    <property type="protein sequence ID" value="KAK0175315.1"/>
    <property type="molecule type" value="Genomic_DNA"/>
</dbReference>
<evidence type="ECO:0000256" key="9">
    <source>
        <dbReference type="SAM" id="Coils"/>
    </source>
</evidence>
<sequence>MSLKMTEYNPDDDSTLTSDDTLDPSISLSIEDFSVRLKENIKPTQEADSTISNKRIADNKWSLKRPETKLGASSSRKSDTKATISVEKNSMDEFLEDEKQCKTNKSERVKDKDDNTSCDILASIAFDKYPADFENATDDDIGSILEELSKMAGVMSPNSVIEPTTSSDSSKHLTVEEKSVEELLQEAQELVRKNGLSRSASKSDNFIPDNFLDNDNYPEIMYSCETDIFQRMEQEMQIQSEKIRASPRNEKKRTFSPDCTMVYENLNTFKPSRSLEMQKKRFEEQKVEVSSSSDVDDPIERHSKSEDVKNVEKSLKDKENLHQEITDVDKDFFNNLLRKSAEKAEGKISGSSSFGQEEFSQVLKILQNQSDKENIKVAENSTNNNYSVNNLPNDPANSIFPEKEITELLERELNKVQGLTQDRDTVDNNSNERLKTSEKQESQKSNKDCAKIEMKNNSHNDLYTVGLTPRLELFADSIPKLIAEKSTEIIEKTIKTETVPAEANGKMQKKPFDNPTNTSPKTARAPKLPEKKTAIKSNNINPSRSYDQLSKPATSFKSSLDDVRNSRSSEMTRKCLLPKNSSSQSKLSMNPSTISTFASKVKFSVKPTVQKQKINSKFTGNKQKSVESILNYSLGGGDSRKNFSKDDWEILCHEERHKNVLLKNQIDSEAKLYKQQIEGMRTSFEEELFALKKQNIILKSKIDELSLNERKEKRVDIPGSKAETRVLLLENELEKQENLIRTYETENKRLMIETKRLQEEAKQLEQKQKNRNVSEHANENSKLNDIIKDLREEILKLNYEISDLRQKNSDDAMKTDDIMQQNSLIQEELNMFKDQLRTKDKFITEKLQKMSLDEMETKRKMEEMSIELNLKTEKLRITKTEFEKFQQAVVPLEKELLELRVTEQNLQEKLQLSKSHVEREKVLTQKLKDQVILDNKKILDLNRQVREMERILKRKNPDSVSALILTAKSDHERIHLEKIRLLEDRIASLEGEIKAKEEIGQEKLTELQQKFGEMREKYIAQVMELEEKLSAATLKERKIFNDMSTQTIIKNMENKGVETKREEKTSTPTERDERKDLKTRDANKVGPKSQNSKEDTHLIATIRGLKTELVIKDKTVMKLTKDFQELQKTNRRLQKEREKLLNDRKNFKPTDYDKGSRPTSVGSDPRLTTTKTPETNDQNSNVYQNGNFSNTNNQKLSGSSHRLYDPLQYSENSDNAAVKRLHDENEILKEELNKMNKDFMSLKNKRLHDLNLLQEEHEREIASLVKEYSIKFGDSKVGQINTQVAVISHLKQQIEKLRDYKEQVIVLKVEREHLENKVKMLNEKVKYLVTPGTEQLQMLQEKITQLQQRHETREMTLQNLVRDLLRNKTQCRDCKGEKGKNKQLCYFRQELDHILAMLQEIANVQ</sequence>
<feature type="region of interest" description="Disordered" evidence="10">
    <location>
        <begin position="416"/>
        <end position="447"/>
    </location>
</feature>
<keyword evidence="4" id="KW-0963">Cytoplasm</keyword>
<feature type="compositionally biased region" description="Polar residues" evidence="10">
    <location>
        <begin position="535"/>
        <end position="558"/>
    </location>
</feature>
<feature type="compositionally biased region" description="Polar residues" evidence="10">
    <location>
        <begin position="1157"/>
        <end position="1199"/>
    </location>
</feature>
<feature type="compositionally biased region" description="Basic and acidic residues" evidence="10">
    <location>
        <begin position="298"/>
        <end position="314"/>
    </location>
</feature>
<dbReference type="GO" id="GO:0060271">
    <property type="term" value="P:cilium assembly"/>
    <property type="evidence" value="ECO:0007669"/>
    <property type="project" value="TreeGrafter"/>
</dbReference>
<evidence type="ECO:0000256" key="6">
    <source>
        <dbReference type="ARBA" id="ARBA00022794"/>
    </source>
</evidence>
<keyword evidence="6" id="KW-0970">Cilium biogenesis/degradation</keyword>
<feature type="compositionally biased region" description="Basic and acidic residues" evidence="10">
    <location>
        <begin position="1137"/>
        <end position="1156"/>
    </location>
</feature>
<protein>
    <recommendedName>
        <fullName evidence="3">Centrosomal protein of 162 kDa</fullName>
    </recommendedName>
</protein>
<feature type="region of interest" description="Disordered" evidence="10">
    <location>
        <begin position="500"/>
        <end position="573"/>
    </location>
</feature>
<evidence type="ECO:0000256" key="7">
    <source>
        <dbReference type="ARBA" id="ARBA00023054"/>
    </source>
</evidence>
<feature type="compositionally biased region" description="Basic and acidic residues" evidence="10">
    <location>
        <begin position="559"/>
        <end position="573"/>
    </location>
</feature>
<feature type="region of interest" description="Disordered" evidence="10">
    <location>
        <begin position="1"/>
        <end position="22"/>
    </location>
</feature>
<accession>A0AA39KVI3</accession>
<feature type="coiled-coil region" evidence="9">
    <location>
        <begin position="719"/>
        <end position="807"/>
    </location>
</feature>
<feature type="region of interest" description="Disordered" evidence="10">
    <location>
        <begin position="1137"/>
        <end position="1199"/>
    </location>
</feature>
<feature type="region of interest" description="Disordered" evidence="10">
    <location>
        <begin position="62"/>
        <end position="82"/>
    </location>
</feature>
<keyword evidence="5" id="KW-0493">Microtubule</keyword>
<feature type="compositionally biased region" description="Basic and acidic residues" evidence="10">
    <location>
        <begin position="421"/>
        <end position="447"/>
    </location>
</feature>
<feature type="compositionally biased region" description="Basic and acidic residues" evidence="10">
    <location>
        <begin position="1052"/>
        <end position="1083"/>
    </location>
</feature>
<evidence type="ECO:0000256" key="8">
    <source>
        <dbReference type="ARBA" id="ARBA00023212"/>
    </source>
</evidence>
<name>A0AA39KVI3_MICHY</name>
<dbReference type="Proteomes" id="UP001168972">
    <property type="component" value="Unassembled WGS sequence"/>
</dbReference>
<comment type="caution">
    <text evidence="11">The sequence shown here is derived from an EMBL/GenBank/DDBJ whole genome shotgun (WGS) entry which is preliminary data.</text>
</comment>
<feature type="coiled-coil region" evidence="9">
    <location>
        <begin position="1218"/>
        <end position="1356"/>
    </location>
</feature>
<proteinExistence type="inferred from homology"/>
<keyword evidence="8" id="KW-0206">Cytoskeleton</keyword>
<evidence type="ECO:0000256" key="3">
    <source>
        <dbReference type="ARBA" id="ARBA00021406"/>
    </source>
</evidence>
<keyword evidence="7 9" id="KW-0175">Coiled coil</keyword>